<evidence type="ECO:0000256" key="7">
    <source>
        <dbReference type="ARBA" id="ARBA00023136"/>
    </source>
</evidence>
<keyword evidence="6" id="KW-0333">Golgi apparatus</keyword>
<keyword evidence="4" id="KW-0813">Transport</keyword>
<dbReference type="GO" id="GO:0007030">
    <property type="term" value="P:Golgi organization"/>
    <property type="evidence" value="ECO:0007669"/>
    <property type="project" value="TreeGrafter"/>
</dbReference>
<feature type="region of interest" description="Disordered" evidence="9">
    <location>
        <begin position="201"/>
        <end position="223"/>
    </location>
</feature>
<gene>
    <name evidence="10" type="ORF">DTER00134_LOCUS12580</name>
</gene>
<dbReference type="GO" id="GO:0006890">
    <property type="term" value="P:retrograde vesicle-mediated transport, Golgi to endoplasmic reticulum"/>
    <property type="evidence" value="ECO:0007669"/>
    <property type="project" value="TreeGrafter"/>
</dbReference>
<comment type="subcellular location">
    <subcellularLocation>
        <location evidence="1">Golgi apparatus membrane</location>
        <topology evidence="1">Peripheral membrane protein</topology>
    </subcellularLocation>
</comment>
<evidence type="ECO:0000256" key="3">
    <source>
        <dbReference type="ARBA" id="ARBA00020984"/>
    </source>
</evidence>
<evidence type="ECO:0000256" key="1">
    <source>
        <dbReference type="ARBA" id="ARBA00004395"/>
    </source>
</evidence>
<feature type="compositionally biased region" description="Polar residues" evidence="9">
    <location>
        <begin position="201"/>
        <end position="210"/>
    </location>
</feature>
<evidence type="ECO:0000256" key="5">
    <source>
        <dbReference type="ARBA" id="ARBA00022927"/>
    </source>
</evidence>
<name>A0A7S3VNH2_DUNTE</name>
<dbReference type="EMBL" id="HBIP01021096">
    <property type="protein sequence ID" value="CAE0497507.1"/>
    <property type="molecule type" value="Transcribed_RNA"/>
</dbReference>
<feature type="region of interest" description="Disordered" evidence="9">
    <location>
        <begin position="269"/>
        <end position="308"/>
    </location>
</feature>
<evidence type="ECO:0000256" key="8">
    <source>
        <dbReference type="ARBA" id="ARBA00031345"/>
    </source>
</evidence>
<dbReference type="InterPro" id="IPR019335">
    <property type="entry name" value="COG7"/>
</dbReference>
<feature type="compositionally biased region" description="Pro residues" evidence="9">
    <location>
        <begin position="295"/>
        <end position="304"/>
    </location>
</feature>
<evidence type="ECO:0000313" key="10">
    <source>
        <dbReference type="EMBL" id="CAE0497507.1"/>
    </source>
</evidence>
<comment type="similarity">
    <text evidence="2">Belongs to the COG7 family.</text>
</comment>
<dbReference type="Pfam" id="PF10191">
    <property type="entry name" value="COG7"/>
    <property type="match status" value="3"/>
</dbReference>
<dbReference type="AlphaFoldDB" id="A0A7S3VNH2"/>
<feature type="compositionally biased region" description="Low complexity" evidence="9">
    <location>
        <begin position="270"/>
        <end position="294"/>
    </location>
</feature>
<evidence type="ECO:0000256" key="2">
    <source>
        <dbReference type="ARBA" id="ARBA00005831"/>
    </source>
</evidence>
<proteinExistence type="inferred from homology"/>
<feature type="region of interest" description="Disordered" evidence="9">
    <location>
        <begin position="743"/>
        <end position="773"/>
    </location>
</feature>
<dbReference type="PANTHER" id="PTHR21443:SF0">
    <property type="entry name" value="CONSERVED OLIGOMERIC GOLGI COMPLEX SUBUNIT 7"/>
    <property type="match status" value="1"/>
</dbReference>
<dbReference type="GO" id="GO:0006886">
    <property type="term" value="P:intracellular protein transport"/>
    <property type="evidence" value="ECO:0007669"/>
    <property type="project" value="InterPro"/>
</dbReference>
<dbReference type="GO" id="GO:0000139">
    <property type="term" value="C:Golgi membrane"/>
    <property type="evidence" value="ECO:0007669"/>
    <property type="project" value="UniProtKB-SubCell"/>
</dbReference>
<dbReference type="PANTHER" id="PTHR21443">
    <property type="entry name" value="CONSERVED OLIGOMERIC GOLGI COMPLEX COMPONENT 7"/>
    <property type="match status" value="1"/>
</dbReference>
<evidence type="ECO:0000256" key="4">
    <source>
        <dbReference type="ARBA" id="ARBA00022448"/>
    </source>
</evidence>
<protein>
    <recommendedName>
        <fullName evidence="3">Conserved oligomeric Golgi complex subunit 7</fullName>
    </recommendedName>
    <alternativeName>
        <fullName evidence="8">Component of oligomeric Golgi complex 7</fullName>
    </alternativeName>
</protein>
<keyword evidence="7" id="KW-0472">Membrane</keyword>
<sequence>MANVAEFGNEDFDVVGWVNKLCAQKRGSNEETLDKFLSEMEMRLQLSAEEIEASLHDSSNQALRRIPFAVQEIYRLQGDIQGMQDRVKATSQQVAIDARESNSSVANIAQLDMVKRNVQSASSTLAEATELSSLFVKVEEVFAAGDLAVVASMLSSMRRSLSLVGDVPEFREGRETLRTLEDRLQSMVEGQLSEALTLSGNLRSTVSSSGAPGVGETEPQVDPAAVDDRVRTLCGLLMAVGRYGVIEQQFVASRMVMATRMWQALLQQHAQQQQQQQQAPMGSSSSGSSSTANPTGPPAPPSTMPPAVRGVVGVATSSAWPPPQGPLPVWLAQAHSGLLALIRAEAGWCGRVLPSHAHTLLAVFMASVLALVRQSLKVAYDRLPQQSSTSSSGGGGTRHGATKVAILQAAAAETSKFAQGISGLLDSCFGPAFDAQAKRQLLSAALQPLEDWVSRWAELESAQLATDMDAVLPVDLSQKLCAPEASTEDMESLLQSVGGGVRAARTLALQAIHRSESVTGGSEVKAVAEALDSQLSTFVGRLTALARALEQQAGRNWGDAREGGVPPLLGCWMQMVVLAWEVGSSALLARVDASIRASLATSASTLQAAAARAKAEVLPDAPGLRMAAKPQQLQQILQLAASMADARSQLLPKTTAQVVELGDAVHAGALEVLLAHVKESVQVVPSMPEWAKQEEPGSVAPMPSFSAAPLPYITVVGEYLMLLPHHLMDALAAAAASAQANIGKGGSKSEAAGDGGAGEDGTHTGAAEEEEEVDVEGLAAQWLDITVTAAANVYAKAIAQVPHVTQQGGAQLAADAEYFCNVMSALHVVPPPSLLTIQAFAALPDDQFKEAASGAAAASDSAHEDTQVELTALRALSTARKIRLS</sequence>
<dbReference type="GO" id="GO:0017119">
    <property type="term" value="C:Golgi transport complex"/>
    <property type="evidence" value="ECO:0007669"/>
    <property type="project" value="InterPro"/>
</dbReference>
<keyword evidence="5" id="KW-0653">Protein transport</keyword>
<reference evidence="10" key="1">
    <citation type="submission" date="2021-01" db="EMBL/GenBank/DDBJ databases">
        <authorList>
            <person name="Corre E."/>
            <person name="Pelletier E."/>
            <person name="Niang G."/>
            <person name="Scheremetjew M."/>
            <person name="Finn R."/>
            <person name="Kale V."/>
            <person name="Holt S."/>
            <person name="Cochrane G."/>
            <person name="Meng A."/>
            <person name="Brown T."/>
            <person name="Cohen L."/>
        </authorList>
    </citation>
    <scope>NUCLEOTIDE SEQUENCE</scope>
    <source>
        <strain evidence="10">CCMP1320</strain>
    </source>
</reference>
<evidence type="ECO:0000256" key="9">
    <source>
        <dbReference type="SAM" id="MobiDB-lite"/>
    </source>
</evidence>
<organism evidence="10">
    <name type="scientific">Dunaliella tertiolecta</name>
    <name type="common">Green alga</name>
    <dbReference type="NCBI Taxonomy" id="3047"/>
    <lineage>
        <taxon>Eukaryota</taxon>
        <taxon>Viridiplantae</taxon>
        <taxon>Chlorophyta</taxon>
        <taxon>core chlorophytes</taxon>
        <taxon>Chlorophyceae</taxon>
        <taxon>CS clade</taxon>
        <taxon>Chlamydomonadales</taxon>
        <taxon>Dunaliellaceae</taxon>
        <taxon>Dunaliella</taxon>
    </lineage>
</organism>
<accession>A0A7S3VNH2</accession>
<evidence type="ECO:0000256" key="6">
    <source>
        <dbReference type="ARBA" id="ARBA00023034"/>
    </source>
</evidence>